<keyword evidence="3" id="KW-1185">Reference proteome</keyword>
<gene>
    <name evidence="2" type="ORF">H920_19754</name>
</gene>
<sequence>MPQPGAARQRYDASRAGPSLLKGERRRGAGPRTRPGPQEFPFVLFTELAALAIANLRLHGGHDAAPVLYCPEIKDIARMTRCTL</sequence>
<proteinExistence type="predicted"/>
<dbReference type="EMBL" id="KN125302">
    <property type="protein sequence ID" value="KFO18850.1"/>
    <property type="molecule type" value="Genomic_DNA"/>
</dbReference>
<name>A0A091CNW1_FUKDA</name>
<evidence type="ECO:0000313" key="2">
    <source>
        <dbReference type="EMBL" id="KFO18850.1"/>
    </source>
</evidence>
<feature type="region of interest" description="Disordered" evidence="1">
    <location>
        <begin position="1"/>
        <end position="36"/>
    </location>
</feature>
<organism evidence="2 3">
    <name type="scientific">Fukomys damarensis</name>
    <name type="common">Damaraland mole rat</name>
    <name type="synonym">Cryptomys damarensis</name>
    <dbReference type="NCBI Taxonomy" id="885580"/>
    <lineage>
        <taxon>Eukaryota</taxon>
        <taxon>Metazoa</taxon>
        <taxon>Chordata</taxon>
        <taxon>Craniata</taxon>
        <taxon>Vertebrata</taxon>
        <taxon>Euteleostomi</taxon>
        <taxon>Mammalia</taxon>
        <taxon>Eutheria</taxon>
        <taxon>Euarchontoglires</taxon>
        <taxon>Glires</taxon>
        <taxon>Rodentia</taxon>
        <taxon>Hystricomorpha</taxon>
        <taxon>Bathyergidae</taxon>
        <taxon>Fukomys</taxon>
    </lineage>
</organism>
<dbReference type="Proteomes" id="UP000028990">
    <property type="component" value="Unassembled WGS sequence"/>
</dbReference>
<evidence type="ECO:0000313" key="3">
    <source>
        <dbReference type="Proteomes" id="UP000028990"/>
    </source>
</evidence>
<dbReference type="AlphaFoldDB" id="A0A091CNW1"/>
<accession>A0A091CNW1</accession>
<protein>
    <submittedName>
        <fullName evidence="2">Uncharacterized protein</fullName>
    </submittedName>
</protein>
<reference evidence="2 3" key="1">
    <citation type="submission" date="2013-11" db="EMBL/GenBank/DDBJ databases">
        <title>The Damaraland mole rat (Fukomys damarensis) genome and evolution of African mole rats.</title>
        <authorList>
            <person name="Gladyshev V.N."/>
            <person name="Fang X."/>
        </authorList>
    </citation>
    <scope>NUCLEOTIDE SEQUENCE [LARGE SCALE GENOMIC DNA]</scope>
    <source>
        <tissue evidence="2">Liver</tissue>
    </source>
</reference>
<evidence type="ECO:0000256" key="1">
    <source>
        <dbReference type="SAM" id="MobiDB-lite"/>
    </source>
</evidence>